<reference evidence="1 2" key="1">
    <citation type="journal article" date="2019" name="Emerg. Microbes Infect.">
        <title>Comprehensive subspecies identification of 175 nontuberculous mycobacteria species based on 7547 genomic profiles.</title>
        <authorList>
            <person name="Matsumoto Y."/>
            <person name="Kinjo T."/>
            <person name="Motooka D."/>
            <person name="Nabeya D."/>
            <person name="Jung N."/>
            <person name="Uechi K."/>
            <person name="Horii T."/>
            <person name="Iida T."/>
            <person name="Fujita J."/>
            <person name="Nakamura S."/>
        </authorList>
    </citation>
    <scope>NUCLEOTIDE SEQUENCE [LARGE SCALE GENOMIC DNA]</scope>
    <source>
        <strain evidence="1 2">JCM 18538</strain>
    </source>
</reference>
<evidence type="ECO:0000313" key="2">
    <source>
        <dbReference type="Proteomes" id="UP000467428"/>
    </source>
</evidence>
<proteinExistence type="predicted"/>
<name>A0A7I7RS12_9MYCO</name>
<evidence type="ECO:0000313" key="1">
    <source>
        <dbReference type="EMBL" id="BBY47307.1"/>
    </source>
</evidence>
<sequence>MEGEPALSVTAEDYSWWRQWRPSWAEAHCVTLVSDATVEDVVDSLRAHAVARVQGIDALYERVVEDWPEDYDPFTAKIGIADIGHGWVLVAEINGYAGVTEA</sequence>
<organism evidence="1 2">
    <name type="scientific">Mycolicibacterium arabiense</name>
    <dbReference type="NCBI Taxonomy" id="1286181"/>
    <lineage>
        <taxon>Bacteria</taxon>
        <taxon>Bacillati</taxon>
        <taxon>Actinomycetota</taxon>
        <taxon>Actinomycetes</taxon>
        <taxon>Mycobacteriales</taxon>
        <taxon>Mycobacteriaceae</taxon>
        <taxon>Mycolicibacterium</taxon>
    </lineage>
</organism>
<protein>
    <submittedName>
        <fullName evidence="1">Uncharacterized protein</fullName>
    </submittedName>
</protein>
<accession>A0A7I7RS12</accession>
<dbReference type="KEGG" id="marz:MARA_07750"/>
<geneLocation type="plasmid" evidence="2">
    <name>pjcm18538 dna</name>
</geneLocation>
<dbReference type="InterPro" id="IPR045592">
    <property type="entry name" value="DUF6461"/>
</dbReference>
<dbReference type="Pfam" id="PF20062">
    <property type="entry name" value="DUF6461"/>
    <property type="match status" value="1"/>
</dbReference>
<gene>
    <name evidence="1" type="ORF">MARA_07750</name>
</gene>
<keyword evidence="2" id="KW-1185">Reference proteome</keyword>
<dbReference type="EMBL" id="AP022593">
    <property type="protein sequence ID" value="BBY47307.1"/>
    <property type="molecule type" value="Genomic_DNA"/>
</dbReference>
<dbReference type="Proteomes" id="UP000467428">
    <property type="component" value="Chromosome"/>
</dbReference>
<dbReference type="AlphaFoldDB" id="A0A7I7RS12"/>